<organism evidence="1 2">
    <name type="scientific">Ficus carica</name>
    <name type="common">Common fig</name>
    <dbReference type="NCBI Taxonomy" id="3494"/>
    <lineage>
        <taxon>Eukaryota</taxon>
        <taxon>Viridiplantae</taxon>
        <taxon>Streptophyta</taxon>
        <taxon>Embryophyta</taxon>
        <taxon>Tracheophyta</taxon>
        <taxon>Spermatophyta</taxon>
        <taxon>Magnoliopsida</taxon>
        <taxon>eudicotyledons</taxon>
        <taxon>Gunneridae</taxon>
        <taxon>Pentapetalae</taxon>
        <taxon>rosids</taxon>
        <taxon>fabids</taxon>
        <taxon>Rosales</taxon>
        <taxon>Moraceae</taxon>
        <taxon>Ficeae</taxon>
        <taxon>Ficus</taxon>
    </lineage>
</organism>
<sequence length="271" mass="29734">MTDVGSRSQNIEMARVSTEVTEPYRAALNGDWEAMKSFYENNPEAAVLPLTVTNDTPLHIAVYSGTKSPLEELLRIVPDGFSKPNDLENTPLHEAGVIGNVEAARVLVRCSASVGLGVRNALGETPLFRAAAFGMTEMVKYLAAEVGRVQGHDMEVQRVRYDGISILHIAIIGQHFETALWLLGNDDMLGEAKDESGRTCLHLLADMPSAFKSGSAHEGRLKELIYFCLPADENDEETRVNLNQKDLESGWGEKDHNHKCSRCSIIIPTGV</sequence>
<dbReference type="SMART" id="SM00248">
    <property type="entry name" value="ANK"/>
    <property type="match status" value="5"/>
</dbReference>
<dbReference type="PANTHER" id="PTHR24121">
    <property type="entry name" value="NO MECHANORECEPTOR POTENTIAL C, ISOFORM D-RELATED"/>
    <property type="match status" value="1"/>
</dbReference>
<dbReference type="PANTHER" id="PTHR24121:SF29">
    <property type="match status" value="1"/>
</dbReference>
<reference evidence="1" key="1">
    <citation type="submission" date="2023-07" db="EMBL/GenBank/DDBJ databases">
        <title>draft genome sequence of fig (Ficus carica).</title>
        <authorList>
            <person name="Takahashi T."/>
            <person name="Nishimura K."/>
        </authorList>
    </citation>
    <scope>NUCLEOTIDE SEQUENCE</scope>
</reference>
<dbReference type="Pfam" id="PF12796">
    <property type="entry name" value="Ank_2"/>
    <property type="match status" value="2"/>
</dbReference>
<name>A0AA88CY78_FICCA</name>
<protein>
    <submittedName>
        <fullName evidence="1">Uncharacterized protein</fullName>
    </submittedName>
</protein>
<dbReference type="InterPro" id="IPR036770">
    <property type="entry name" value="Ankyrin_rpt-contain_sf"/>
</dbReference>
<dbReference type="Proteomes" id="UP001187192">
    <property type="component" value="Unassembled WGS sequence"/>
</dbReference>
<dbReference type="AlphaFoldDB" id="A0AA88CY78"/>
<evidence type="ECO:0000313" key="2">
    <source>
        <dbReference type="Proteomes" id="UP001187192"/>
    </source>
</evidence>
<keyword evidence="2" id="KW-1185">Reference proteome</keyword>
<dbReference type="Gene3D" id="1.25.40.20">
    <property type="entry name" value="Ankyrin repeat-containing domain"/>
    <property type="match status" value="1"/>
</dbReference>
<accession>A0AA88CY78</accession>
<gene>
    <name evidence="1" type="ORF">TIFTF001_006014</name>
</gene>
<comment type="caution">
    <text evidence="1">The sequence shown here is derived from an EMBL/GenBank/DDBJ whole genome shotgun (WGS) entry which is preliminary data.</text>
</comment>
<evidence type="ECO:0000313" key="1">
    <source>
        <dbReference type="EMBL" id="GMN36415.1"/>
    </source>
</evidence>
<dbReference type="InterPro" id="IPR002110">
    <property type="entry name" value="Ankyrin_rpt"/>
</dbReference>
<dbReference type="EMBL" id="BTGU01000006">
    <property type="protein sequence ID" value="GMN36415.1"/>
    <property type="molecule type" value="Genomic_DNA"/>
</dbReference>
<proteinExistence type="predicted"/>
<dbReference type="SUPFAM" id="SSF48403">
    <property type="entry name" value="Ankyrin repeat"/>
    <property type="match status" value="1"/>
</dbReference>